<protein>
    <submittedName>
        <fullName evidence="1">Sensor histidine kinase</fullName>
    </submittedName>
</protein>
<accession>A0ABS7CKF1</accession>
<comment type="caution">
    <text evidence="1">The sequence shown here is derived from an EMBL/GenBank/DDBJ whole genome shotgun (WGS) entry which is preliminary data.</text>
</comment>
<proteinExistence type="predicted"/>
<feature type="non-terminal residue" evidence="1">
    <location>
        <position position="1"/>
    </location>
</feature>
<dbReference type="Proteomes" id="UP001519887">
    <property type="component" value="Unassembled WGS sequence"/>
</dbReference>
<organism evidence="1 2">
    <name type="scientific">Paenibacillus sepulcri</name>
    <dbReference type="NCBI Taxonomy" id="359917"/>
    <lineage>
        <taxon>Bacteria</taxon>
        <taxon>Bacillati</taxon>
        <taxon>Bacillota</taxon>
        <taxon>Bacilli</taxon>
        <taxon>Bacillales</taxon>
        <taxon>Paenibacillaceae</taxon>
        <taxon>Paenibacillus</taxon>
    </lineage>
</organism>
<keyword evidence="1" id="KW-0418">Kinase</keyword>
<name>A0ABS7CKF1_9BACL</name>
<keyword evidence="1" id="KW-0808">Transferase</keyword>
<keyword evidence="2" id="KW-1185">Reference proteome</keyword>
<gene>
    <name evidence="1" type="ORF">K0U00_46000</name>
</gene>
<evidence type="ECO:0000313" key="2">
    <source>
        <dbReference type="Proteomes" id="UP001519887"/>
    </source>
</evidence>
<dbReference type="GO" id="GO:0016301">
    <property type="term" value="F:kinase activity"/>
    <property type="evidence" value="ECO:0007669"/>
    <property type="project" value="UniProtKB-KW"/>
</dbReference>
<evidence type="ECO:0000313" key="1">
    <source>
        <dbReference type="EMBL" id="MBW7461434.1"/>
    </source>
</evidence>
<dbReference type="EMBL" id="JAHZIK010002951">
    <property type="protein sequence ID" value="MBW7461434.1"/>
    <property type="molecule type" value="Genomic_DNA"/>
</dbReference>
<sequence>SNARDADILFEAPGGGVFRFEIINTRKENKPFREGFGLRSMRERIESAGGQLDILAYEDRFIVRGTLSMVKKGEVEA</sequence>
<reference evidence="1 2" key="1">
    <citation type="submission" date="2021-07" db="EMBL/GenBank/DDBJ databases">
        <title>Paenibacillus radiodurans sp. nov., isolated from the southeastern edge of Tengger Desert.</title>
        <authorList>
            <person name="Zhang G."/>
        </authorList>
    </citation>
    <scope>NUCLEOTIDE SEQUENCE [LARGE SCALE GENOMIC DNA]</scope>
    <source>
        <strain evidence="1 2">CCM 7311</strain>
    </source>
</reference>